<protein>
    <submittedName>
        <fullName evidence="1">HAD family hydrolase</fullName>
    </submittedName>
</protein>
<dbReference type="InterPro" id="IPR041492">
    <property type="entry name" value="HAD_2"/>
</dbReference>
<dbReference type="GO" id="GO:0005829">
    <property type="term" value="C:cytosol"/>
    <property type="evidence" value="ECO:0007669"/>
    <property type="project" value="TreeGrafter"/>
</dbReference>
<dbReference type="SUPFAM" id="SSF56784">
    <property type="entry name" value="HAD-like"/>
    <property type="match status" value="1"/>
</dbReference>
<keyword evidence="1" id="KW-0378">Hydrolase</keyword>
<dbReference type="CDD" id="cd01427">
    <property type="entry name" value="HAD_like"/>
    <property type="match status" value="1"/>
</dbReference>
<dbReference type="PANTHER" id="PTHR43434">
    <property type="entry name" value="PHOSPHOGLYCOLATE PHOSPHATASE"/>
    <property type="match status" value="1"/>
</dbReference>
<organism evidence="1 2">
    <name type="scientific">Clostridium muellerianum</name>
    <dbReference type="NCBI Taxonomy" id="2716538"/>
    <lineage>
        <taxon>Bacteria</taxon>
        <taxon>Bacillati</taxon>
        <taxon>Bacillota</taxon>
        <taxon>Clostridia</taxon>
        <taxon>Eubacteriales</taxon>
        <taxon>Clostridiaceae</taxon>
        <taxon>Clostridium</taxon>
    </lineage>
</organism>
<dbReference type="InterPro" id="IPR023198">
    <property type="entry name" value="PGP-like_dom2"/>
</dbReference>
<dbReference type="InterPro" id="IPR036412">
    <property type="entry name" value="HAD-like_sf"/>
</dbReference>
<dbReference type="Pfam" id="PF13419">
    <property type="entry name" value="HAD_2"/>
    <property type="match status" value="1"/>
</dbReference>
<reference evidence="1 2" key="1">
    <citation type="submission" date="2020-06" db="EMBL/GenBank/DDBJ databases">
        <title>Complete Genome Sequence of Clostridium muelleri sp. nov. P21T, an Acid-Alcohol Producing Acetogen Isolated from Old Hay.</title>
        <authorList>
            <person name="Duncan K.E."/>
            <person name="Tanner R.S."/>
        </authorList>
    </citation>
    <scope>NUCLEOTIDE SEQUENCE [LARGE SCALE GENOMIC DNA]</scope>
    <source>
        <strain evidence="1 2">P21</strain>
    </source>
</reference>
<sequence length="245" mass="27556">MSKIRGFLFDKDGTILDFNSMWIPVAEELANEICNDLIDFSKLNIKEELLQSIGIVHGKVDSTGVYAHGTAEEIAEEFIKVFNRFNINYGDVENSKKCIVDKYNKIARDNNRKVIPAANLKMVFENLKKQGMYIGVSTADTEESTESCLKKLGVYHYFDFIGTDNGKFKSKPHPDLLNEFCKIYKLKPHEVAVVGDTKIDMMFAKNGKAGHAIGVLSGVGSAEELNKLADVIYPSIEYLIEYCFQ</sequence>
<dbReference type="NCBIfam" id="TIGR01549">
    <property type="entry name" value="HAD-SF-IA-v1"/>
    <property type="match status" value="1"/>
</dbReference>
<gene>
    <name evidence="1" type="ORF">HBE96_21685</name>
</gene>
<dbReference type="InterPro" id="IPR006439">
    <property type="entry name" value="HAD-SF_hydro_IA"/>
</dbReference>
<proteinExistence type="predicted"/>
<name>A0A7Y0EKK2_9CLOT</name>
<keyword evidence="2" id="KW-1185">Reference proteome</keyword>
<dbReference type="PANTHER" id="PTHR43434:SF1">
    <property type="entry name" value="PHOSPHOGLYCOLATE PHOSPHATASE"/>
    <property type="match status" value="1"/>
</dbReference>
<evidence type="ECO:0000313" key="1">
    <source>
        <dbReference type="EMBL" id="NMM65198.1"/>
    </source>
</evidence>
<dbReference type="SFLD" id="SFLDG01129">
    <property type="entry name" value="C1.5:_HAD__Beta-PGM__Phosphata"/>
    <property type="match status" value="1"/>
</dbReference>
<evidence type="ECO:0000313" key="2">
    <source>
        <dbReference type="Proteomes" id="UP000537131"/>
    </source>
</evidence>
<dbReference type="InterPro" id="IPR050155">
    <property type="entry name" value="HAD-like_hydrolase_sf"/>
</dbReference>
<dbReference type="GO" id="GO:0006281">
    <property type="term" value="P:DNA repair"/>
    <property type="evidence" value="ECO:0007669"/>
    <property type="project" value="TreeGrafter"/>
</dbReference>
<comment type="caution">
    <text evidence="1">The sequence shown here is derived from an EMBL/GenBank/DDBJ whole genome shotgun (WGS) entry which is preliminary data.</text>
</comment>
<dbReference type="Gene3D" id="3.40.50.1000">
    <property type="entry name" value="HAD superfamily/HAD-like"/>
    <property type="match status" value="1"/>
</dbReference>
<dbReference type="RefSeq" id="WP_169299784.1">
    <property type="nucleotide sequence ID" value="NZ_JABBNI010000063.1"/>
</dbReference>
<dbReference type="Gene3D" id="1.10.150.240">
    <property type="entry name" value="Putative phosphatase, domain 2"/>
    <property type="match status" value="1"/>
</dbReference>
<dbReference type="InterPro" id="IPR023214">
    <property type="entry name" value="HAD_sf"/>
</dbReference>
<dbReference type="GO" id="GO:0008967">
    <property type="term" value="F:phosphoglycolate phosphatase activity"/>
    <property type="evidence" value="ECO:0007669"/>
    <property type="project" value="TreeGrafter"/>
</dbReference>
<dbReference type="EMBL" id="JABBNI010000063">
    <property type="protein sequence ID" value="NMM65198.1"/>
    <property type="molecule type" value="Genomic_DNA"/>
</dbReference>
<dbReference type="SFLD" id="SFLDS00003">
    <property type="entry name" value="Haloacid_Dehalogenase"/>
    <property type="match status" value="1"/>
</dbReference>
<dbReference type="Proteomes" id="UP000537131">
    <property type="component" value="Unassembled WGS sequence"/>
</dbReference>
<accession>A0A7Y0EKK2</accession>
<dbReference type="AlphaFoldDB" id="A0A7Y0EKK2"/>